<sequence length="817" mass="91813">MVRFLVVSIFLSMFSLFKIYAQANAGITGKVIDAQSKKPLSFATVAFLNQSDRKVVAGTQTDENGAFLINNVAPGRYLLRVGYVGYQTYERADVVVNPNTPLSLPDIGLKISGKNVLQEVVVQGSPPDMQIGIDRKVFNVDQSLVSQGGSVTDLLSDIPSISVDADGAVSLRGSSGVRILIDGKPSAMAGSDITQVLQSLPSNSVQRVEVITNPSSKYDAEGQSGIINIVLKKNLRTGLNGSVTASAGSYRNYNGGLALNYRDSSFNYYGNYDYRKSRRLSEGTSDTRYLENNGLIDNRNEGDRAGTGHTAKLGVDYFLNQTTTIGLSGNISIRDNQRNEDIFYRYENLADLNGTSSRYSRQTEDDFGYDLNLDFKKEFAKPGSELTFNAAYGRNKEDGVNTFNQIFSNPASAEDRQINDTYERGDNINLQLDYIRPINDQSKIEAGYRTTIEQDDESQSSLRFNPESRSFLPDYNVSNKFNLEEIVHAGYFNYQNKFNKTLGYQIGLRAEQAYLNTITENVNPATPESERFTPGRLDYFRIYPSLFLTQTFSADQQLQLSYTRRVSRPNGWQVNPFINISDPLNIRRGNPNLKPEDIHSFELGYTRNIGKTTLSSSVYYRRVNDVIQNITQRIEGSNAATISEWRNISMNESTGFEFISKSDFGEALDLTGNLNIYYNRFKGSPEFGLEARDGINWDANLASNIKITKNLSAQIRGNYVAPRVLAQGRSIGNFVTDAAVRWSLLKNKGSLLLNVRDVFNQRRFGGYTQTDQFIRNFRDRRSLRMAMLTFSYRFGWQDKGKNEKDDWTSQDDNNQEP</sequence>
<dbReference type="Pfam" id="PF14905">
    <property type="entry name" value="OMP_b-brl_3"/>
    <property type="match status" value="1"/>
</dbReference>
<evidence type="ECO:0000256" key="5">
    <source>
        <dbReference type="ARBA" id="ARBA00023136"/>
    </source>
</evidence>
<evidence type="ECO:0000256" key="4">
    <source>
        <dbReference type="ARBA" id="ARBA00022692"/>
    </source>
</evidence>
<keyword evidence="5 7" id="KW-0472">Membrane</keyword>
<comment type="caution">
    <text evidence="11">The sequence shown here is derived from an EMBL/GenBank/DDBJ whole genome shotgun (WGS) entry which is preliminary data.</text>
</comment>
<dbReference type="InterPro" id="IPR008969">
    <property type="entry name" value="CarboxyPept-like_regulatory"/>
</dbReference>
<keyword evidence="6 7" id="KW-0998">Cell outer membrane</keyword>
<proteinExistence type="inferred from homology"/>
<gene>
    <name evidence="11" type="ORF">GCM10011387_19850</name>
</gene>
<name>A0A916UCW3_9SPHI</name>
<evidence type="ECO:0000256" key="1">
    <source>
        <dbReference type="ARBA" id="ARBA00004571"/>
    </source>
</evidence>
<dbReference type="Gene3D" id="2.40.170.20">
    <property type="entry name" value="TonB-dependent receptor, beta-barrel domain"/>
    <property type="match status" value="1"/>
</dbReference>
<dbReference type="GO" id="GO:0009279">
    <property type="term" value="C:cell outer membrane"/>
    <property type="evidence" value="ECO:0007669"/>
    <property type="project" value="UniProtKB-SubCell"/>
</dbReference>
<evidence type="ECO:0000256" key="8">
    <source>
        <dbReference type="SAM" id="SignalP"/>
    </source>
</evidence>
<dbReference type="PANTHER" id="PTHR40980">
    <property type="entry name" value="PLUG DOMAIN-CONTAINING PROTEIN"/>
    <property type="match status" value="1"/>
</dbReference>
<keyword evidence="11" id="KW-0675">Receptor</keyword>
<dbReference type="InterPro" id="IPR036942">
    <property type="entry name" value="Beta-barrel_TonB_sf"/>
</dbReference>
<reference evidence="11" key="2">
    <citation type="submission" date="2020-09" db="EMBL/GenBank/DDBJ databases">
        <authorList>
            <person name="Sun Q."/>
            <person name="Zhou Y."/>
        </authorList>
    </citation>
    <scope>NUCLEOTIDE SEQUENCE</scope>
    <source>
        <strain evidence="11">CGMCC 1.15343</strain>
    </source>
</reference>
<comment type="similarity">
    <text evidence="7">Belongs to the TonB-dependent receptor family.</text>
</comment>
<dbReference type="Proteomes" id="UP000651668">
    <property type="component" value="Unassembled WGS sequence"/>
</dbReference>
<evidence type="ECO:0000259" key="9">
    <source>
        <dbReference type="Pfam" id="PF07715"/>
    </source>
</evidence>
<dbReference type="PROSITE" id="PS52016">
    <property type="entry name" value="TONB_DEPENDENT_REC_3"/>
    <property type="match status" value="1"/>
</dbReference>
<dbReference type="InterPro" id="IPR012910">
    <property type="entry name" value="Plug_dom"/>
</dbReference>
<dbReference type="PANTHER" id="PTHR40980:SF4">
    <property type="entry name" value="TONB-DEPENDENT RECEPTOR-LIKE BETA-BARREL DOMAIN-CONTAINING PROTEIN"/>
    <property type="match status" value="1"/>
</dbReference>
<dbReference type="InterPro" id="IPR039426">
    <property type="entry name" value="TonB-dep_rcpt-like"/>
</dbReference>
<dbReference type="EMBL" id="BMIL01000006">
    <property type="protein sequence ID" value="GGC66397.1"/>
    <property type="molecule type" value="Genomic_DNA"/>
</dbReference>
<reference evidence="11" key="1">
    <citation type="journal article" date="2014" name="Int. J. Syst. Evol. Microbiol.">
        <title>Complete genome sequence of Corynebacterium casei LMG S-19264T (=DSM 44701T), isolated from a smear-ripened cheese.</title>
        <authorList>
            <consortium name="US DOE Joint Genome Institute (JGI-PGF)"/>
            <person name="Walter F."/>
            <person name="Albersmeier A."/>
            <person name="Kalinowski J."/>
            <person name="Ruckert C."/>
        </authorList>
    </citation>
    <scope>NUCLEOTIDE SEQUENCE</scope>
    <source>
        <strain evidence="11">CGMCC 1.15343</strain>
    </source>
</reference>
<keyword evidence="4 7" id="KW-0812">Transmembrane</keyword>
<dbReference type="Pfam" id="PF07715">
    <property type="entry name" value="Plug"/>
    <property type="match status" value="1"/>
</dbReference>
<protein>
    <submittedName>
        <fullName evidence="11">TonB-dependent receptor</fullName>
    </submittedName>
</protein>
<dbReference type="InterPro" id="IPR041700">
    <property type="entry name" value="OMP_b-brl_3"/>
</dbReference>
<keyword evidence="2 7" id="KW-0813">Transport</keyword>
<organism evidence="11 12">
    <name type="scientific">Pedobacter quisquiliarum</name>
    <dbReference type="NCBI Taxonomy" id="1834438"/>
    <lineage>
        <taxon>Bacteria</taxon>
        <taxon>Pseudomonadati</taxon>
        <taxon>Bacteroidota</taxon>
        <taxon>Sphingobacteriia</taxon>
        <taxon>Sphingobacteriales</taxon>
        <taxon>Sphingobacteriaceae</taxon>
        <taxon>Pedobacter</taxon>
    </lineage>
</organism>
<keyword evidence="12" id="KW-1185">Reference proteome</keyword>
<dbReference type="RefSeq" id="WP_188626743.1">
    <property type="nucleotide sequence ID" value="NZ_BMIL01000006.1"/>
</dbReference>
<evidence type="ECO:0000256" key="6">
    <source>
        <dbReference type="ARBA" id="ARBA00023237"/>
    </source>
</evidence>
<evidence type="ECO:0000256" key="3">
    <source>
        <dbReference type="ARBA" id="ARBA00022452"/>
    </source>
</evidence>
<dbReference type="SUPFAM" id="SSF56935">
    <property type="entry name" value="Porins"/>
    <property type="match status" value="1"/>
</dbReference>
<evidence type="ECO:0000259" key="10">
    <source>
        <dbReference type="Pfam" id="PF14905"/>
    </source>
</evidence>
<dbReference type="AlphaFoldDB" id="A0A916UCW3"/>
<accession>A0A916UCW3</accession>
<dbReference type="Pfam" id="PF13620">
    <property type="entry name" value="CarboxypepD_reg"/>
    <property type="match status" value="1"/>
</dbReference>
<feature type="domain" description="TonB-dependent receptor plug" evidence="9">
    <location>
        <begin position="136"/>
        <end position="225"/>
    </location>
</feature>
<keyword evidence="3 7" id="KW-1134">Transmembrane beta strand</keyword>
<dbReference type="InterPro" id="IPR037066">
    <property type="entry name" value="Plug_dom_sf"/>
</dbReference>
<dbReference type="Gene3D" id="2.60.40.1120">
    <property type="entry name" value="Carboxypeptidase-like, regulatory domain"/>
    <property type="match status" value="1"/>
</dbReference>
<feature type="domain" description="Outer membrane protein beta-barrel" evidence="10">
    <location>
        <begin position="377"/>
        <end position="792"/>
    </location>
</feature>
<feature type="chain" id="PRO_5037472587" evidence="8">
    <location>
        <begin position="24"/>
        <end position="817"/>
    </location>
</feature>
<dbReference type="SUPFAM" id="SSF49464">
    <property type="entry name" value="Carboxypeptidase regulatory domain-like"/>
    <property type="match status" value="1"/>
</dbReference>
<dbReference type="Gene3D" id="2.170.130.10">
    <property type="entry name" value="TonB-dependent receptor, plug domain"/>
    <property type="match status" value="1"/>
</dbReference>
<feature type="signal peptide" evidence="8">
    <location>
        <begin position="1"/>
        <end position="23"/>
    </location>
</feature>
<evidence type="ECO:0000256" key="2">
    <source>
        <dbReference type="ARBA" id="ARBA00022448"/>
    </source>
</evidence>
<comment type="subcellular location">
    <subcellularLocation>
        <location evidence="1 7">Cell outer membrane</location>
        <topology evidence="1 7">Multi-pass membrane protein</topology>
    </subcellularLocation>
</comment>
<evidence type="ECO:0000313" key="12">
    <source>
        <dbReference type="Proteomes" id="UP000651668"/>
    </source>
</evidence>
<keyword evidence="8" id="KW-0732">Signal</keyword>
<evidence type="ECO:0000256" key="7">
    <source>
        <dbReference type="PROSITE-ProRule" id="PRU01360"/>
    </source>
</evidence>
<evidence type="ECO:0000313" key="11">
    <source>
        <dbReference type="EMBL" id="GGC66397.1"/>
    </source>
</evidence>